<protein>
    <submittedName>
        <fullName evidence="1">Uncharacterized protein</fullName>
    </submittedName>
</protein>
<dbReference type="Proteomes" id="UP000321049">
    <property type="component" value="Unassembled WGS sequence"/>
</dbReference>
<keyword evidence="2" id="KW-1185">Reference proteome</keyword>
<dbReference type="EMBL" id="BJWH01000043">
    <property type="protein sequence ID" value="GEM00453.1"/>
    <property type="molecule type" value="Genomic_DNA"/>
</dbReference>
<reference evidence="1 2" key="1">
    <citation type="submission" date="2019-07" db="EMBL/GenBank/DDBJ databases">
        <title>Whole genome shotgun sequence of Cellulomonas terrae NBRC 100819.</title>
        <authorList>
            <person name="Hosoyama A."/>
            <person name="Uohara A."/>
            <person name="Ohji S."/>
            <person name="Ichikawa N."/>
        </authorList>
    </citation>
    <scope>NUCLEOTIDE SEQUENCE [LARGE SCALE GENOMIC DNA]</scope>
    <source>
        <strain evidence="1 2">NBRC 100819</strain>
    </source>
</reference>
<gene>
    <name evidence="1" type="ORF">CTE05_39990</name>
</gene>
<name>A0A511JQY9_9CELL</name>
<organism evidence="1 2">
    <name type="scientific">Cellulomonas terrae</name>
    <dbReference type="NCBI Taxonomy" id="311234"/>
    <lineage>
        <taxon>Bacteria</taxon>
        <taxon>Bacillati</taxon>
        <taxon>Actinomycetota</taxon>
        <taxon>Actinomycetes</taxon>
        <taxon>Micrococcales</taxon>
        <taxon>Cellulomonadaceae</taxon>
        <taxon>Cellulomonas</taxon>
    </lineage>
</organism>
<comment type="caution">
    <text evidence="1">The sequence shown here is derived from an EMBL/GenBank/DDBJ whole genome shotgun (WGS) entry which is preliminary data.</text>
</comment>
<dbReference type="AlphaFoldDB" id="A0A511JQY9"/>
<evidence type="ECO:0000313" key="1">
    <source>
        <dbReference type="EMBL" id="GEM00453.1"/>
    </source>
</evidence>
<proteinExistence type="predicted"/>
<sequence length="45" mass="4666">MGARAMGGADAGARDLVEHATGYPDAVVLCIQAYRESVIDDSIAE</sequence>
<accession>A0A511JQY9</accession>
<evidence type="ECO:0000313" key="2">
    <source>
        <dbReference type="Proteomes" id="UP000321049"/>
    </source>
</evidence>